<dbReference type="PANTHER" id="PTHR37299:SF1">
    <property type="entry name" value="STAGE 0 SPORULATION PROTEIN A HOMOLOG"/>
    <property type="match status" value="1"/>
</dbReference>
<dbReference type="EMBL" id="MWWT01000001">
    <property type="protein sequence ID" value="OZG54680.1"/>
    <property type="molecule type" value="Genomic_DNA"/>
</dbReference>
<sequence length="227" mass="25643">MSLRPRIALLSTDKSCITVVQEVLEGQNLSIYSDSQAFLDSYEPEYAVLILDLEMSSHVLPLAERVRQHDAAVRIILLAKSPRYALLGYSLHASAYLLKPLSVETFRTEWNHIRTHLIKPEDTILIPVSGTSVRILISHILFIESVKHTITVHTLEGQISTTLSLTTFEELLSSSLFFRCHASYIVNLTAITEVRDTDCVLTTGEYIRIARNRRKEFLSRLSSTITA</sequence>
<dbReference type="AlphaFoldDB" id="A0A261F6C7"/>
<evidence type="ECO:0000259" key="1">
    <source>
        <dbReference type="PROSITE" id="PS50930"/>
    </source>
</evidence>
<evidence type="ECO:0000313" key="2">
    <source>
        <dbReference type="EMBL" id="OZG54680.1"/>
    </source>
</evidence>
<dbReference type="InterPro" id="IPR011006">
    <property type="entry name" value="CheY-like_superfamily"/>
</dbReference>
<dbReference type="SUPFAM" id="SSF52172">
    <property type="entry name" value="CheY-like"/>
    <property type="match status" value="1"/>
</dbReference>
<feature type="domain" description="HTH LytTR-type" evidence="1">
    <location>
        <begin position="124"/>
        <end position="223"/>
    </location>
</feature>
<dbReference type="InterPro" id="IPR046947">
    <property type="entry name" value="LytR-like"/>
</dbReference>
<keyword evidence="3" id="KW-1185">Reference proteome</keyword>
<evidence type="ECO:0000313" key="3">
    <source>
        <dbReference type="Proteomes" id="UP000243657"/>
    </source>
</evidence>
<dbReference type="GO" id="GO:0000156">
    <property type="term" value="F:phosphorelay response regulator activity"/>
    <property type="evidence" value="ECO:0007669"/>
    <property type="project" value="InterPro"/>
</dbReference>
<dbReference type="Gene3D" id="3.40.50.2300">
    <property type="match status" value="1"/>
</dbReference>
<dbReference type="InterPro" id="IPR007492">
    <property type="entry name" value="LytTR_DNA-bd_dom"/>
</dbReference>
<name>A0A261F6C7_9BIFI</name>
<reference evidence="2 3" key="1">
    <citation type="journal article" date="2017" name="BMC Genomics">
        <title>Comparative genomic and phylogenomic analyses of the Bifidobacteriaceae family.</title>
        <authorList>
            <person name="Lugli G.A."/>
            <person name="Milani C."/>
            <person name="Turroni F."/>
            <person name="Duranti S."/>
            <person name="Mancabelli L."/>
            <person name="Mangifesta M."/>
            <person name="Ferrario C."/>
            <person name="Modesto M."/>
            <person name="Mattarelli P."/>
            <person name="Jiri K."/>
            <person name="van Sinderen D."/>
            <person name="Ventura M."/>
        </authorList>
    </citation>
    <scope>NUCLEOTIDE SEQUENCE [LARGE SCALE GENOMIC DNA]</scope>
    <source>
        <strain evidence="2 3">DSM 24762</strain>
    </source>
</reference>
<dbReference type="Proteomes" id="UP000243657">
    <property type="component" value="Unassembled WGS sequence"/>
</dbReference>
<proteinExistence type="predicted"/>
<protein>
    <submittedName>
        <fullName evidence="2">DNA-binding response regulator</fullName>
    </submittedName>
</protein>
<dbReference type="PROSITE" id="PS50930">
    <property type="entry name" value="HTH_LYTTR"/>
    <property type="match status" value="1"/>
</dbReference>
<dbReference type="SMART" id="SM00850">
    <property type="entry name" value="LytTR"/>
    <property type="match status" value="1"/>
</dbReference>
<comment type="caution">
    <text evidence="2">The sequence shown here is derived from an EMBL/GenBank/DDBJ whole genome shotgun (WGS) entry which is preliminary data.</text>
</comment>
<accession>A0A261F6C7</accession>
<dbReference type="PANTHER" id="PTHR37299">
    <property type="entry name" value="TRANSCRIPTIONAL REGULATOR-RELATED"/>
    <property type="match status" value="1"/>
</dbReference>
<gene>
    <name evidence="2" type="ORF">ALMA_0005</name>
</gene>
<organism evidence="2 3">
    <name type="scientific">Alloscardovia macacae</name>
    <dbReference type="NCBI Taxonomy" id="1160091"/>
    <lineage>
        <taxon>Bacteria</taxon>
        <taxon>Bacillati</taxon>
        <taxon>Actinomycetota</taxon>
        <taxon>Actinomycetes</taxon>
        <taxon>Bifidobacteriales</taxon>
        <taxon>Bifidobacteriaceae</taxon>
        <taxon>Alloscardovia</taxon>
    </lineage>
</organism>
<dbReference type="Gene3D" id="2.40.50.1020">
    <property type="entry name" value="LytTr DNA-binding domain"/>
    <property type="match status" value="1"/>
</dbReference>
<dbReference type="RefSeq" id="WP_094725849.1">
    <property type="nucleotide sequence ID" value="NZ_JBHLWS010000010.1"/>
</dbReference>
<keyword evidence="2" id="KW-0238">DNA-binding</keyword>
<dbReference type="GO" id="GO:0003677">
    <property type="term" value="F:DNA binding"/>
    <property type="evidence" value="ECO:0007669"/>
    <property type="project" value="UniProtKB-KW"/>
</dbReference>
<dbReference type="Pfam" id="PF04397">
    <property type="entry name" value="LytTR"/>
    <property type="match status" value="1"/>
</dbReference>